<name>A0A1I4HTX4_9GAMM</name>
<feature type="domain" description="HNH nuclease" evidence="1">
    <location>
        <begin position="152"/>
        <end position="203"/>
    </location>
</feature>
<gene>
    <name evidence="2" type="ORF">SAMN04244571_04471</name>
    <name evidence="3" type="ORF">SAMN04244574_04351</name>
</gene>
<keyword evidence="3" id="KW-0255">Endonuclease</keyword>
<dbReference type="InterPro" id="IPR003615">
    <property type="entry name" value="HNH_nuc"/>
</dbReference>
<accession>A0A1I4HTX4</accession>
<sequence>MSSKRWTTDQLKLAFHLYCRLSFGQLHQGNPEVVELAGLIGRTPSAVAMKLCNFASLDPAIVASGRKGLAGASRLDRQVWELFQADWEGLAVECAQLRQALRAERGLPREEADEAVDMPEDFTGATRQVLVEQRIKQQFFRRAVLGSYAGRCCMSGLSEPGLLVASHIVPWCQDPANRLNPANGLCLSALHDRAFDQGLLSLDDEYRILLAEPLRRNADPFVCQVLQPLAGRPIKLPERFWPEAGFVAWHRRHVFVDSGVGGSAAVSGGDFA</sequence>
<evidence type="ECO:0000313" key="3">
    <source>
        <dbReference type="EMBL" id="SFL45197.1"/>
    </source>
</evidence>
<protein>
    <submittedName>
        <fullName evidence="2 3">Restriction endonuclease</fullName>
    </submittedName>
</protein>
<evidence type="ECO:0000313" key="4">
    <source>
        <dbReference type="Proteomes" id="UP000198861"/>
    </source>
</evidence>
<organism evidence="3 5">
    <name type="scientific">Azotobacter beijerinckii</name>
    <dbReference type="NCBI Taxonomy" id="170623"/>
    <lineage>
        <taxon>Bacteria</taxon>
        <taxon>Pseudomonadati</taxon>
        <taxon>Pseudomonadota</taxon>
        <taxon>Gammaproteobacteria</taxon>
        <taxon>Pseudomonadales</taxon>
        <taxon>Pseudomonadaceae</taxon>
        <taxon>Azotobacter</taxon>
    </lineage>
</organism>
<proteinExistence type="predicted"/>
<dbReference type="RefSeq" id="WP_090944204.1">
    <property type="nucleotide sequence ID" value="NZ_FOKJ01000134.1"/>
</dbReference>
<dbReference type="EMBL" id="FOSX01000127">
    <property type="protein sequence ID" value="SFL45197.1"/>
    <property type="molecule type" value="Genomic_DNA"/>
</dbReference>
<keyword evidence="3" id="KW-0378">Hydrolase</keyword>
<evidence type="ECO:0000313" key="2">
    <source>
        <dbReference type="EMBL" id="SFB62920.1"/>
    </source>
</evidence>
<dbReference type="Pfam" id="PF13391">
    <property type="entry name" value="HNH_2"/>
    <property type="match status" value="1"/>
</dbReference>
<dbReference type="Proteomes" id="UP000199579">
    <property type="component" value="Unassembled WGS sequence"/>
</dbReference>
<dbReference type="AlphaFoldDB" id="A0A1I4HTX4"/>
<reference evidence="3 5" key="2">
    <citation type="submission" date="2016-10" db="EMBL/GenBank/DDBJ databases">
        <authorList>
            <person name="de Groot N.N."/>
        </authorList>
    </citation>
    <scope>NUCLEOTIDE SEQUENCE [LARGE SCALE GENOMIC DNA]</scope>
    <source>
        <strain evidence="3 5">DSM 381</strain>
    </source>
</reference>
<dbReference type="Proteomes" id="UP000198861">
    <property type="component" value="Unassembled WGS sequence"/>
</dbReference>
<reference evidence="2 4" key="1">
    <citation type="submission" date="2016-10" db="EMBL/GenBank/DDBJ databases">
        <authorList>
            <person name="Varghese N."/>
            <person name="Submissions S."/>
        </authorList>
    </citation>
    <scope>NUCLEOTIDE SEQUENCE [LARGE SCALE GENOMIC DNA]</scope>
    <source>
        <strain evidence="2 4">DSM 282</strain>
    </source>
</reference>
<keyword evidence="3" id="KW-0540">Nuclease</keyword>
<dbReference type="GO" id="GO:0004519">
    <property type="term" value="F:endonuclease activity"/>
    <property type="evidence" value="ECO:0007669"/>
    <property type="project" value="UniProtKB-KW"/>
</dbReference>
<evidence type="ECO:0000313" key="5">
    <source>
        <dbReference type="Proteomes" id="UP000199579"/>
    </source>
</evidence>
<dbReference type="EMBL" id="FOKJ01000134">
    <property type="protein sequence ID" value="SFB62920.1"/>
    <property type="molecule type" value="Genomic_DNA"/>
</dbReference>
<evidence type="ECO:0000259" key="1">
    <source>
        <dbReference type="Pfam" id="PF13391"/>
    </source>
</evidence>
<keyword evidence="4" id="KW-1185">Reference proteome</keyword>